<reference evidence="8 9" key="1">
    <citation type="submission" date="2011-06" db="EMBL/GenBank/DDBJ databases">
        <title>The draft genome of Thiocapsa marina 5811.</title>
        <authorList>
            <consortium name="US DOE Joint Genome Institute (JGI-PGF)"/>
            <person name="Lucas S."/>
            <person name="Han J."/>
            <person name="Cheng J.-F."/>
            <person name="Goodwin L."/>
            <person name="Pitluck S."/>
            <person name="Peters L."/>
            <person name="Land M.L."/>
            <person name="Hauser L."/>
            <person name="Vogl K."/>
            <person name="Liu Z."/>
            <person name="Imhoff J."/>
            <person name="Thiel V."/>
            <person name="Frigaard N.-U."/>
            <person name="Bryant D."/>
            <person name="Woyke T.J."/>
        </authorList>
    </citation>
    <scope>NUCLEOTIDE SEQUENCE [LARGE SCALE GENOMIC DNA]</scope>
    <source>
        <strain evidence="8 9">5811</strain>
    </source>
</reference>
<dbReference type="eggNOG" id="COG1002">
    <property type="taxonomic scope" value="Bacteria"/>
</dbReference>
<keyword evidence="4" id="KW-0949">S-adenosyl-L-methionine</keyword>
<name>F9UI90_9GAMM</name>
<comment type="catalytic activity">
    <reaction evidence="5">
        <text>a 2'-deoxyadenosine in DNA + S-adenosyl-L-methionine = an N(6)-methyl-2'-deoxyadenosine in DNA + S-adenosyl-L-homocysteine + H(+)</text>
        <dbReference type="Rhea" id="RHEA:15197"/>
        <dbReference type="Rhea" id="RHEA-COMP:12418"/>
        <dbReference type="Rhea" id="RHEA-COMP:12419"/>
        <dbReference type="ChEBI" id="CHEBI:15378"/>
        <dbReference type="ChEBI" id="CHEBI:57856"/>
        <dbReference type="ChEBI" id="CHEBI:59789"/>
        <dbReference type="ChEBI" id="CHEBI:90615"/>
        <dbReference type="ChEBI" id="CHEBI:90616"/>
        <dbReference type="EC" id="2.1.1.72"/>
    </reaction>
</comment>
<dbReference type="InterPro" id="IPR050953">
    <property type="entry name" value="N4_N6_ade-DNA_methylase"/>
</dbReference>
<organism evidence="8 9">
    <name type="scientific">Thiocapsa marina 5811</name>
    <dbReference type="NCBI Taxonomy" id="768671"/>
    <lineage>
        <taxon>Bacteria</taxon>
        <taxon>Pseudomonadati</taxon>
        <taxon>Pseudomonadota</taxon>
        <taxon>Gammaproteobacteria</taxon>
        <taxon>Chromatiales</taxon>
        <taxon>Chromatiaceae</taxon>
        <taxon>Thiocapsa</taxon>
    </lineage>
</organism>
<keyword evidence="3" id="KW-0808">Transferase</keyword>
<dbReference type="EMBL" id="AFWV01000023">
    <property type="protein sequence ID" value="EGV16095.1"/>
    <property type="molecule type" value="Genomic_DNA"/>
</dbReference>
<sequence>MSVTRHHAEWLSLVEVSGPFVSLPVLLRTFPQGLEPRDPVQAKALRAAYETWQDHPSAPGQQRAWVLHVITQLLGYPAGQLAEGQTLPAGLEANMPELGETLRPDYALLGSAGSDTAGQAQLLIASYPAEQGLDRPVTGRHWKATPATRMMELLHGANVPVGLVTNGEQWMLIYAPRGETTGYASWYAALWLDEPLTLRAFHSLLGVRRLLGVAADSTLSALLKASAEDQQEVTDQLGYQVREAVEVLVQSFDALDKDSGRTLLKGVDPGDQYDAALTIMMRLVFLFSAEERGLLHLGKPLYDDNYAVSTLQEQLQEVADRSGEEVLERRTDAWVRLLATFRAVHGGLQHQDLLMPAYGGSLFDPDRYPFLEGRAAGTRWHHTAADPLAINNRVVLHLLNSLQRLRTRVGGAGQGAYETRRVSFRALGVEQIGHVYEGLLDHAAVRAAEPVLGIKGTRKKEPEIALAELESRLAKGEDKLIDFLKDETGRSVAALRRELGEGGLLDAHRLHLACDQDETLVARLQPFAGLIRDDSFERPFVVLPGSVYVTAGTNRRSTGTHYTPPSLTEPIVQHTLEPLVYEGPAEGWPREQWRLKSPKEILALKVCDMAMGSGAFLVQACRYLAERLVEAWENAERQHPGQILVSPDGQFSEGSPSERLVPTDAAERIAIARRVVADRCLYGVDINPMAVEMAKLSLWLITMDKNRPFTFLDHAFKCGDSLLGITSLEQLENFSLRPDGGRQQAFATLNLWRHIEEAKKKREALEAMASDTPEQIAAKAALYAESEDIVAKLSAVADVLIAVELKGLKGKTYNAEREVSADFTMACWAKGLNHLQAFADQYRANRRFFHWSLVFPEVIARGGFDAFIGNPPFLGNKKISGTLGLDYRGYLTTFSARECTGLADLCAYFFLRAFDLLSKQRGLFGLIATNTIAQGDTREVGLDQLVNAGGTTIRAIPSVAWPGTANVVIAEVWISKGPWRGDLILDGRNVRGISTLLSDSISNQRIPHGLAESAQRAFVGSYVLGKGFILDDSGMKQLVDMDKRNRDVIYPFLGGEDLNSSPSCEAKRYVIQFWDWPLSVATAPKGYEGPVAEDYPDCLRVVIEKVKPERDLKNRKAYREYWWQFAELQKNVYKAITKKENVLVKARVSPIHALTFVTVNQVFNEKLVVYSGGNIEFAIFQSSIHEAWAIEYSSTMGSTGLSYSPSACVATFPFPASTETIHDAGAKYYAYRKSNMLQRNQGLTAIYNALHDPLISTDDISALRRLHVELDRSVSAAYGWQDLDLCHGFHDTKQGIRFTISEAARREVLDRLLELNHQRYAEEVAAGLHDKTAKKPTGAKRGRKAKAAGAEPGTPVQTELF</sequence>
<feature type="domain" description="Type II methyltransferase M.TaqI-like" evidence="7">
    <location>
        <begin position="680"/>
        <end position="934"/>
    </location>
</feature>
<gene>
    <name evidence="8" type="ORF">ThimaDRAFT_4643</name>
</gene>
<keyword evidence="2" id="KW-0489">Methyltransferase</keyword>
<dbReference type="GO" id="GO:0006304">
    <property type="term" value="P:DNA modification"/>
    <property type="evidence" value="ECO:0007669"/>
    <property type="project" value="InterPro"/>
</dbReference>
<evidence type="ECO:0000256" key="3">
    <source>
        <dbReference type="ARBA" id="ARBA00022679"/>
    </source>
</evidence>
<feature type="region of interest" description="Disordered" evidence="6">
    <location>
        <begin position="1329"/>
        <end position="1361"/>
    </location>
</feature>
<dbReference type="PRINTS" id="PR00507">
    <property type="entry name" value="N12N6MTFRASE"/>
</dbReference>
<evidence type="ECO:0000256" key="1">
    <source>
        <dbReference type="ARBA" id="ARBA00011900"/>
    </source>
</evidence>
<dbReference type="Gene3D" id="3.40.50.150">
    <property type="entry name" value="Vaccinia Virus protein VP39"/>
    <property type="match status" value="1"/>
</dbReference>
<keyword evidence="9" id="KW-1185">Reference proteome</keyword>
<dbReference type="OrthoDB" id="9782445at2"/>
<evidence type="ECO:0000256" key="2">
    <source>
        <dbReference type="ARBA" id="ARBA00022603"/>
    </source>
</evidence>
<evidence type="ECO:0000256" key="5">
    <source>
        <dbReference type="ARBA" id="ARBA00047942"/>
    </source>
</evidence>
<dbReference type="EC" id="2.1.1.72" evidence="1"/>
<dbReference type="PANTHER" id="PTHR33841:SF1">
    <property type="entry name" value="DNA METHYLTRANSFERASE A"/>
    <property type="match status" value="1"/>
</dbReference>
<dbReference type="InterPro" id="IPR011639">
    <property type="entry name" value="MethylTrfase_TaqI-like_dom"/>
</dbReference>
<dbReference type="Proteomes" id="UP000005459">
    <property type="component" value="Unassembled WGS sequence"/>
</dbReference>
<dbReference type="SUPFAM" id="SSF53335">
    <property type="entry name" value="S-adenosyl-L-methionine-dependent methyltransferases"/>
    <property type="match status" value="1"/>
</dbReference>
<protein>
    <recommendedName>
        <fullName evidence="1">site-specific DNA-methyltransferase (adenine-specific)</fullName>
        <ecNumber evidence="1">2.1.1.72</ecNumber>
    </recommendedName>
</protein>
<dbReference type="Pfam" id="PF07669">
    <property type="entry name" value="Eco57I"/>
    <property type="match status" value="1"/>
</dbReference>
<evidence type="ECO:0000256" key="4">
    <source>
        <dbReference type="ARBA" id="ARBA00022691"/>
    </source>
</evidence>
<dbReference type="PANTHER" id="PTHR33841">
    <property type="entry name" value="DNA METHYLTRANSFERASE YEEA-RELATED"/>
    <property type="match status" value="1"/>
</dbReference>
<evidence type="ECO:0000313" key="9">
    <source>
        <dbReference type="Proteomes" id="UP000005459"/>
    </source>
</evidence>
<evidence type="ECO:0000256" key="6">
    <source>
        <dbReference type="SAM" id="MobiDB-lite"/>
    </source>
</evidence>
<dbReference type="GO" id="GO:0009007">
    <property type="term" value="F:site-specific DNA-methyltransferase (adenine-specific) activity"/>
    <property type="evidence" value="ECO:0007669"/>
    <property type="project" value="UniProtKB-EC"/>
</dbReference>
<proteinExistence type="predicted"/>
<dbReference type="InterPro" id="IPR029063">
    <property type="entry name" value="SAM-dependent_MTases_sf"/>
</dbReference>
<accession>F9UI90</accession>
<dbReference type="GO" id="GO:0032259">
    <property type="term" value="P:methylation"/>
    <property type="evidence" value="ECO:0007669"/>
    <property type="project" value="UniProtKB-KW"/>
</dbReference>
<dbReference type="RefSeq" id="WP_007195514.1">
    <property type="nucleotide sequence ID" value="NZ_AFWV01000023.1"/>
</dbReference>
<feature type="compositionally biased region" description="Basic residues" evidence="6">
    <location>
        <begin position="1334"/>
        <end position="1346"/>
    </location>
</feature>
<dbReference type="STRING" id="768671.ThimaDRAFT_4643"/>
<dbReference type="PATRIC" id="fig|768671.3.peg.4885"/>
<evidence type="ECO:0000313" key="8">
    <source>
        <dbReference type="EMBL" id="EGV16095.1"/>
    </source>
</evidence>
<evidence type="ECO:0000259" key="7">
    <source>
        <dbReference type="Pfam" id="PF07669"/>
    </source>
</evidence>